<dbReference type="InterPro" id="IPR018392">
    <property type="entry name" value="LysM"/>
</dbReference>
<dbReference type="EMBL" id="FNEM01000022">
    <property type="protein sequence ID" value="SDK24204.1"/>
    <property type="molecule type" value="Genomic_DNA"/>
</dbReference>
<evidence type="ECO:0000313" key="4">
    <source>
        <dbReference type="Proteomes" id="UP000199527"/>
    </source>
</evidence>
<dbReference type="InterPro" id="IPR052196">
    <property type="entry name" value="Bact_Kbp"/>
</dbReference>
<accession>A0A1G9ABK5</accession>
<feature type="signal peptide" evidence="1">
    <location>
        <begin position="1"/>
        <end position="18"/>
    </location>
</feature>
<dbReference type="Pfam" id="PF01476">
    <property type="entry name" value="LysM"/>
    <property type="match status" value="1"/>
</dbReference>
<dbReference type="PANTHER" id="PTHR34700:SF8">
    <property type="entry name" value="POTASSIUM BINDING PROTEIN KBP"/>
    <property type="match status" value="1"/>
</dbReference>
<keyword evidence="4" id="KW-1185">Reference proteome</keyword>
<keyword evidence="1" id="KW-0732">Signal</keyword>
<organism evidence="3 4">
    <name type="scientific">Ferrimonas sediminum</name>
    <dbReference type="NCBI Taxonomy" id="718193"/>
    <lineage>
        <taxon>Bacteria</taxon>
        <taxon>Pseudomonadati</taxon>
        <taxon>Pseudomonadota</taxon>
        <taxon>Gammaproteobacteria</taxon>
        <taxon>Alteromonadales</taxon>
        <taxon>Ferrimonadaceae</taxon>
        <taxon>Ferrimonas</taxon>
    </lineage>
</organism>
<name>A0A1G9ABK5_9GAMM</name>
<dbReference type="PROSITE" id="PS51782">
    <property type="entry name" value="LYSM"/>
    <property type="match status" value="1"/>
</dbReference>
<dbReference type="InterPro" id="IPR036779">
    <property type="entry name" value="LysM_dom_sf"/>
</dbReference>
<dbReference type="Proteomes" id="UP000199527">
    <property type="component" value="Unassembled WGS sequence"/>
</dbReference>
<protein>
    <submittedName>
        <fullName evidence="3">LysM domain-containing protein</fullName>
    </submittedName>
</protein>
<reference evidence="4" key="1">
    <citation type="submission" date="2016-10" db="EMBL/GenBank/DDBJ databases">
        <authorList>
            <person name="Varghese N."/>
            <person name="Submissions S."/>
        </authorList>
    </citation>
    <scope>NUCLEOTIDE SEQUENCE [LARGE SCALE GENOMIC DNA]</scope>
    <source>
        <strain evidence="4">DSM 23317</strain>
    </source>
</reference>
<evidence type="ECO:0000256" key="1">
    <source>
        <dbReference type="SAM" id="SignalP"/>
    </source>
</evidence>
<feature type="domain" description="LysM" evidence="2">
    <location>
        <begin position="29"/>
        <end position="77"/>
    </location>
</feature>
<sequence length="328" mass="36221">MPQLLLMLLLLFSPPGCSQELFLRSDSPKSYTVMRGDTLWDIAGLYLEDSWRWPQLWQINPAIANPHLIYPGDRLTMTLVNGQPRLSLSRGRSLQPHPIELLPFSRLRPFMQRVTVVDAASLAHHSRVVGASREALRHVQGDTLYSSGPLVAGQSYGVYLQRQPLRDPQSGEVLGTELVLAASGVAQADGLGVTLTHSRLETALQAPLLALNTQLEAPLFFHLDAAPTTLEAQIMASPQQMREVGPGELLYLNKGTQDGVRPGQVLFAYHRRPIPGQQTAMVYRGRVVVAQCFERVSLAVVTSARHPLRLADWLLPPPPESGYARHSD</sequence>
<gene>
    <name evidence="3" type="ORF">SAMN04488540_12248</name>
</gene>
<evidence type="ECO:0000313" key="3">
    <source>
        <dbReference type="EMBL" id="SDK24204.1"/>
    </source>
</evidence>
<feature type="chain" id="PRO_5011506874" evidence="1">
    <location>
        <begin position="19"/>
        <end position="328"/>
    </location>
</feature>
<dbReference type="OrthoDB" id="9765158at2"/>
<dbReference type="PANTHER" id="PTHR34700">
    <property type="entry name" value="POTASSIUM BINDING PROTEIN KBP"/>
    <property type="match status" value="1"/>
</dbReference>
<dbReference type="CDD" id="cd00118">
    <property type="entry name" value="LysM"/>
    <property type="match status" value="1"/>
</dbReference>
<dbReference type="RefSeq" id="WP_090368045.1">
    <property type="nucleotide sequence ID" value="NZ_FNEM01000022.1"/>
</dbReference>
<dbReference type="SUPFAM" id="SSF54106">
    <property type="entry name" value="LysM domain"/>
    <property type="match status" value="1"/>
</dbReference>
<dbReference type="AlphaFoldDB" id="A0A1G9ABK5"/>
<dbReference type="SMART" id="SM00257">
    <property type="entry name" value="LysM"/>
    <property type="match status" value="1"/>
</dbReference>
<evidence type="ECO:0000259" key="2">
    <source>
        <dbReference type="PROSITE" id="PS51782"/>
    </source>
</evidence>
<dbReference type="Gene3D" id="3.10.350.10">
    <property type="entry name" value="LysM domain"/>
    <property type="match status" value="1"/>
</dbReference>
<proteinExistence type="predicted"/>